<reference evidence="1" key="1">
    <citation type="submission" date="2020-08" db="EMBL/GenBank/DDBJ databases">
        <title>Multicomponent nature underlies the extraordinary mechanical properties of spider dragline silk.</title>
        <authorList>
            <person name="Kono N."/>
            <person name="Nakamura H."/>
            <person name="Mori M."/>
            <person name="Yoshida Y."/>
            <person name="Ohtoshi R."/>
            <person name="Malay A.D."/>
            <person name="Moran D.A.P."/>
            <person name="Tomita M."/>
            <person name="Numata K."/>
            <person name="Arakawa K."/>
        </authorList>
    </citation>
    <scope>NUCLEOTIDE SEQUENCE</scope>
</reference>
<proteinExistence type="predicted"/>
<dbReference type="EMBL" id="BMAV01026040">
    <property type="protein sequence ID" value="GFS46825.1"/>
    <property type="molecule type" value="Genomic_DNA"/>
</dbReference>
<comment type="caution">
    <text evidence="1">The sequence shown here is derived from an EMBL/GenBank/DDBJ whole genome shotgun (WGS) entry which is preliminary data.</text>
</comment>
<name>A0A8X6JNF2_9ARAC</name>
<gene>
    <name evidence="1" type="ORF">TNIN_110141</name>
</gene>
<keyword evidence="2" id="KW-1185">Reference proteome</keyword>
<evidence type="ECO:0000313" key="2">
    <source>
        <dbReference type="Proteomes" id="UP000886998"/>
    </source>
</evidence>
<dbReference type="Proteomes" id="UP000886998">
    <property type="component" value="Unassembled WGS sequence"/>
</dbReference>
<dbReference type="OrthoDB" id="10385182at2759"/>
<dbReference type="AlphaFoldDB" id="A0A8X6JNF2"/>
<organism evidence="1 2">
    <name type="scientific">Trichonephila inaurata madagascariensis</name>
    <dbReference type="NCBI Taxonomy" id="2747483"/>
    <lineage>
        <taxon>Eukaryota</taxon>
        <taxon>Metazoa</taxon>
        <taxon>Ecdysozoa</taxon>
        <taxon>Arthropoda</taxon>
        <taxon>Chelicerata</taxon>
        <taxon>Arachnida</taxon>
        <taxon>Araneae</taxon>
        <taxon>Araneomorphae</taxon>
        <taxon>Entelegynae</taxon>
        <taxon>Araneoidea</taxon>
        <taxon>Nephilidae</taxon>
        <taxon>Trichonephila</taxon>
        <taxon>Trichonephila inaurata</taxon>
    </lineage>
</organism>
<protein>
    <submittedName>
        <fullName evidence="1">Uncharacterized protein</fullName>
    </submittedName>
</protein>
<sequence length="36" mass="3538">GTVATNSDSSGLAVPHSYLNAIGGDVGGHNCFKHGP</sequence>
<evidence type="ECO:0000313" key="1">
    <source>
        <dbReference type="EMBL" id="GFS46825.1"/>
    </source>
</evidence>
<accession>A0A8X6JNF2</accession>
<feature type="non-terminal residue" evidence="1">
    <location>
        <position position="1"/>
    </location>
</feature>